<feature type="transmembrane region" description="Helical" evidence="6">
    <location>
        <begin position="406"/>
        <end position="429"/>
    </location>
</feature>
<dbReference type="CDD" id="cd07731">
    <property type="entry name" value="ComA-like_MBL-fold"/>
    <property type="match status" value="1"/>
</dbReference>
<name>A0A9W6D1K8_9BACT</name>
<evidence type="ECO:0000259" key="8">
    <source>
        <dbReference type="Pfam" id="PF03772"/>
    </source>
</evidence>
<dbReference type="Pfam" id="PF03772">
    <property type="entry name" value="Competence"/>
    <property type="match status" value="1"/>
</dbReference>
<dbReference type="GO" id="GO:0030420">
    <property type="term" value="P:establishment of competence for transformation"/>
    <property type="evidence" value="ECO:0007669"/>
    <property type="project" value="InterPro"/>
</dbReference>
<evidence type="ECO:0000256" key="6">
    <source>
        <dbReference type="SAM" id="Phobius"/>
    </source>
</evidence>
<dbReference type="EMBL" id="BSDR01000001">
    <property type="protein sequence ID" value="GLI34185.1"/>
    <property type="molecule type" value="Genomic_DNA"/>
</dbReference>
<feature type="transmembrane region" description="Helical" evidence="6">
    <location>
        <begin position="261"/>
        <end position="280"/>
    </location>
</feature>
<evidence type="ECO:0000256" key="4">
    <source>
        <dbReference type="ARBA" id="ARBA00022989"/>
    </source>
</evidence>
<sequence length="841" mass="93372">MPPLTLAFGGGILLGHYTPSILPNGTLILLSSLLMGCLLAINFRGPAPLRSLIPPLAFFLILGLWAARLSSPIMPHPPELEPFFERPQTLFLAEVLSSPEFHPEKTRLPVKLLRAYIEGKSLAVKGGILVTIDGNPEMSPKWLPGDRLLLRLTLKRFHDFQNPGGYSYTKRQAEKGYFGRARLSDARWIIKLAPPSEPLPQSALRYLGNRLEKFRQETLFWLLDNLEAETGNFYAALLLGYRNRISNAWNERLNRAGVTHLLAISGLHLGLVGMSVFWLIRRMVRILCPSILMWTSDQKLAIWGALPAAILYALISGLALPTWRAAIMLFLLMGGLFCYRFSDSTTALASAALLILLIAPSSLREASFQLSFAAIIGLFALYPIFQKTLYDIGPLKSLSGSRWGKIPRIFLDAFGVSLAANIMVLPILVHHFHGVSLAGFIANTVLVPLIGFLVLPFGLTGLALSALSKGIALPFLVVGGFFLQCAQKIILWFSDLSWAYFWVGNIPIPWIIAFYGTLAMLLSPWRRQRKALGLTALLLFCTTLELSQNILSGSAVSKEGKILKVTVIDVGQGSSTFLRFPNGENMLIDGGGFFDNSFDVGKSVVAPYLWYEGIRRLDHVVLSHDHPDHKNGLRFILSGFEIGDFWESGIIENPAGFNELSTIAHRRQIPVKRLPQMMKDQTFGPCNLRILHPTPSYIQKEWDGTDLNNVSLVLQIDYGNTRLILPGDIDRSVESHLFGSMAPDGKRVLLVSPHHGSGRSNSAVLLDHLQPQAIIFSCGYENWFGFPSPEAIQRCAERHISIYRTDLQGAIHAVSDGRQWTITAQQDLESHAKLFFGRGLR</sequence>
<dbReference type="NCBIfam" id="TIGR00361">
    <property type="entry name" value="ComEC_Rec2"/>
    <property type="match status" value="1"/>
</dbReference>
<feature type="domain" description="ComEC/Rec2-related protein" evidence="8">
    <location>
        <begin position="237"/>
        <end position="527"/>
    </location>
</feature>
<dbReference type="InterPro" id="IPR035681">
    <property type="entry name" value="ComA-like_MBL"/>
</dbReference>
<accession>A0A9W6D1K8</accession>
<dbReference type="SUPFAM" id="SSF56281">
    <property type="entry name" value="Metallo-hydrolase/oxidoreductase"/>
    <property type="match status" value="1"/>
</dbReference>
<dbReference type="Pfam" id="PF00753">
    <property type="entry name" value="Lactamase_B"/>
    <property type="match status" value="1"/>
</dbReference>
<dbReference type="InterPro" id="IPR001279">
    <property type="entry name" value="Metallo-B-lactamas"/>
</dbReference>
<dbReference type="GO" id="GO:0005886">
    <property type="term" value="C:plasma membrane"/>
    <property type="evidence" value="ECO:0007669"/>
    <property type="project" value="UniProtKB-SubCell"/>
</dbReference>
<dbReference type="Pfam" id="PF13567">
    <property type="entry name" value="DUF4131"/>
    <property type="match status" value="1"/>
</dbReference>
<evidence type="ECO:0000256" key="2">
    <source>
        <dbReference type="ARBA" id="ARBA00022475"/>
    </source>
</evidence>
<dbReference type="Proteomes" id="UP001144372">
    <property type="component" value="Unassembled WGS sequence"/>
</dbReference>
<reference evidence="10" key="1">
    <citation type="submission" date="2022-12" db="EMBL/GenBank/DDBJ databases">
        <title>Reference genome sequencing for broad-spectrum identification of bacterial and archaeal isolates by mass spectrometry.</title>
        <authorList>
            <person name="Sekiguchi Y."/>
            <person name="Tourlousse D.M."/>
        </authorList>
    </citation>
    <scope>NUCLEOTIDE SEQUENCE</scope>
    <source>
        <strain evidence="10">ASRB1</strain>
    </source>
</reference>
<dbReference type="InterPro" id="IPR004797">
    <property type="entry name" value="Competence_ComEC/Rec2"/>
</dbReference>
<dbReference type="InterPro" id="IPR025405">
    <property type="entry name" value="DUF4131"/>
</dbReference>
<keyword evidence="11" id="KW-1185">Reference proteome</keyword>
<keyword evidence="5 6" id="KW-0472">Membrane</keyword>
<feature type="domain" description="Metallo-beta-lactamase" evidence="7">
    <location>
        <begin position="569"/>
        <end position="657"/>
    </location>
</feature>
<dbReference type="PANTHER" id="PTHR30619">
    <property type="entry name" value="DNA INTERNALIZATION/COMPETENCE PROTEIN COMEC/REC2"/>
    <property type="match status" value="1"/>
</dbReference>
<feature type="transmembrane region" description="Helical" evidence="6">
    <location>
        <begin position="300"/>
        <end position="320"/>
    </location>
</feature>
<keyword evidence="4 6" id="KW-1133">Transmembrane helix</keyword>
<comment type="caution">
    <text evidence="10">The sequence shown here is derived from an EMBL/GenBank/DDBJ whole genome shotgun (WGS) entry which is preliminary data.</text>
</comment>
<evidence type="ECO:0000256" key="1">
    <source>
        <dbReference type="ARBA" id="ARBA00004651"/>
    </source>
</evidence>
<feature type="transmembrane region" description="Helical" evidence="6">
    <location>
        <begin position="435"/>
        <end position="459"/>
    </location>
</feature>
<dbReference type="InterPro" id="IPR052159">
    <property type="entry name" value="Competence_DNA_uptake"/>
</dbReference>
<dbReference type="Gene3D" id="3.60.15.10">
    <property type="entry name" value="Ribonuclease Z/Hydroxyacylglutathione hydrolase-like"/>
    <property type="match status" value="1"/>
</dbReference>
<evidence type="ECO:0000259" key="7">
    <source>
        <dbReference type="Pfam" id="PF00753"/>
    </source>
</evidence>
<protein>
    <submittedName>
        <fullName evidence="10">DNA internalization-related competence protein ComEC/Rec2</fullName>
    </submittedName>
</protein>
<feature type="transmembrane region" description="Helical" evidence="6">
    <location>
        <begin position="499"/>
        <end position="522"/>
    </location>
</feature>
<organism evidence="10 11">
    <name type="scientific">Desulforhabdus amnigena</name>
    <dbReference type="NCBI Taxonomy" id="40218"/>
    <lineage>
        <taxon>Bacteria</taxon>
        <taxon>Pseudomonadati</taxon>
        <taxon>Thermodesulfobacteriota</taxon>
        <taxon>Syntrophobacteria</taxon>
        <taxon>Syntrophobacterales</taxon>
        <taxon>Syntrophobacteraceae</taxon>
        <taxon>Desulforhabdus</taxon>
    </lineage>
</organism>
<feature type="transmembrane region" description="Helical" evidence="6">
    <location>
        <begin position="366"/>
        <end position="385"/>
    </location>
</feature>
<evidence type="ECO:0000259" key="9">
    <source>
        <dbReference type="Pfam" id="PF13567"/>
    </source>
</evidence>
<dbReference type="InterPro" id="IPR004477">
    <property type="entry name" value="ComEC_N"/>
</dbReference>
<feature type="transmembrane region" description="Helical" evidence="6">
    <location>
        <begin position="21"/>
        <end position="41"/>
    </location>
</feature>
<gene>
    <name evidence="10" type="ORF">DAMNIGENAA_16180</name>
</gene>
<evidence type="ECO:0000256" key="5">
    <source>
        <dbReference type="ARBA" id="ARBA00023136"/>
    </source>
</evidence>
<dbReference type="InterPro" id="IPR036866">
    <property type="entry name" value="RibonucZ/Hydroxyglut_hydro"/>
</dbReference>
<proteinExistence type="predicted"/>
<keyword evidence="2" id="KW-1003">Cell membrane</keyword>
<feature type="transmembrane region" description="Helical" evidence="6">
    <location>
        <begin position="47"/>
        <end position="67"/>
    </location>
</feature>
<feature type="domain" description="DUF4131" evidence="9">
    <location>
        <begin position="27"/>
        <end position="188"/>
    </location>
</feature>
<dbReference type="PANTHER" id="PTHR30619:SF1">
    <property type="entry name" value="RECOMBINATION PROTEIN 2"/>
    <property type="match status" value="1"/>
</dbReference>
<evidence type="ECO:0000313" key="10">
    <source>
        <dbReference type="EMBL" id="GLI34185.1"/>
    </source>
</evidence>
<comment type="subcellular location">
    <subcellularLocation>
        <location evidence="1">Cell membrane</location>
        <topology evidence="1">Multi-pass membrane protein</topology>
    </subcellularLocation>
</comment>
<feature type="transmembrane region" description="Helical" evidence="6">
    <location>
        <begin position="327"/>
        <end position="360"/>
    </location>
</feature>
<keyword evidence="3 6" id="KW-0812">Transmembrane</keyword>
<dbReference type="NCBIfam" id="TIGR00360">
    <property type="entry name" value="ComEC_N-term"/>
    <property type="match status" value="1"/>
</dbReference>
<dbReference type="AlphaFoldDB" id="A0A9W6D1K8"/>
<evidence type="ECO:0000256" key="3">
    <source>
        <dbReference type="ARBA" id="ARBA00022692"/>
    </source>
</evidence>
<evidence type="ECO:0000313" key="11">
    <source>
        <dbReference type="Proteomes" id="UP001144372"/>
    </source>
</evidence>
<feature type="transmembrane region" description="Helical" evidence="6">
    <location>
        <begin position="471"/>
        <end position="493"/>
    </location>
</feature>